<comment type="caution">
    <text evidence="1">The sequence shown here is derived from an EMBL/GenBank/DDBJ whole genome shotgun (WGS) entry which is preliminary data.</text>
</comment>
<keyword evidence="2" id="KW-1185">Reference proteome</keyword>
<evidence type="ECO:0000313" key="2">
    <source>
        <dbReference type="Proteomes" id="UP000637513"/>
    </source>
</evidence>
<accession>A0ABR7MWJ7</accession>
<dbReference type="InterPro" id="IPR020109">
    <property type="entry name" value="Holin_r1t"/>
</dbReference>
<protein>
    <recommendedName>
        <fullName evidence="3">Phage r1t holin</fullName>
    </recommendedName>
</protein>
<dbReference type="Proteomes" id="UP000637513">
    <property type="component" value="Unassembled WGS sequence"/>
</dbReference>
<dbReference type="Pfam" id="PF16945">
    <property type="entry name" value="Phage_r1t_holin"/>
    <property type="match status" value="1"/>
</dbReference>
<dbReference type="RefSeq" id="WP_249305655.1">
    <property type="nucleotide sequence ID" value="NZ_JACRSW010000035.1"/>
</dbReference>
<dbReference type="EMBL" id="JACRSW010000035">
    <property type="protein sequence ID" value="MBC8558209.1"/>
    <property type="molecule type" value="Genomic_DNA"/>
</dbReference>
<name>A0ABR7MWJ7_9FIRM</name>
<evidence type="ECO:0000313" key="1">
    <source>
        <dbReference type="EMBL" id="MBC8558209.1"/>
    </source>
</evidence>
<reference evidence="1 2" key="1">
    <citation type="submission" date="2020-08" db="EMBL/GenBank/DDBJ databases">
        <title>Genome public.</title>
        <authorList>
            <person name="Liu C."/>
            <person name="Sun Q."/>
        </authorList>
    </citation>
    <scope>NUCLEOTIDE SEQUENCE [LARGE SCALE GENOMIC DNA]</scope>
    <source>
        <strain evidence="1 2">BX3</strain>
    </source>
</reference>
<gene>
    <name evidence="1" type="ORF">H8700_10895</name>
</gene>
<sequence>MFKNCVFKVSVSTCEWAKKAGFRAIKTMAQTALSLIAVGSTIATVDWKVAFSSAIVAGVISLLTSIAGLPEVKSSEESTK</sequence>
<proteinExistence type="predicted"/>
<evidence type="ECO:0008006" key="3">
    <source>
        <dbReference type="Google" id="ProtNLM"/>
    </source>
</evidence>
<organism evidence="1 2">
    <name type="scientific">Jutongia hominis</name>
    <dbReference type="NCBI Taxonomy" id="2763664"/>
    <lineage>
        <taxon>Bacteria</taxon>
        <taxon>Bacillati</taxon>
        <taxon>Bacillota</taxon>
        <taxon>Clostridia</taxon>
        <taxon>Lachnospirales</taxon>
        <taxon>Lachnospiraceae</taxon>
        <taxon>Jutongia</taxon>
    </lineage>
</organism>